<gene>
    <name evidence="1" type="ORF">F2Q69_00014294</name>
</gene>
<accession>A0A8S9R8U7</accession>
<dbReference type="AlphaFoldDB" id="A0A8S9R8U7"/>
<reference evidence="1" key="1">
    <citation type="submission" date="2019-12" db="EMBL/GenBank/DDBJ databases">
        <title>Genome sequencing and annotation of Brassica cretica.</title>
        <authorList>
            <person name="Studholme D.J."/>
            <person name="Sarris P."/>
        </authorList>
    </citation>
    <scope>NUCLEOTIDE SEQUENCE</scope>
    <source>
        <strain evidence="1">PFS-109/04</strain>
        <tissue evidence="1">Leaf</tissue>
    </source>
</reference>
<evidence type="ECO:0000313" key="1">
    <source>
        <dbReference type="EMBL" id="KAF3560048.1"/>
    </source>
</evidence>
<evidence type="ECO:0000313" key="2">
    <source>
        <dbReference type="Proteomes" id="UP000712600"/>
    </source>
</evidence>
<dbReference type="EMBL" id="QGKX02000996">
    <property type="protein sequence ID" value="KAF3560048.1"/>
    <property type="molecule type" value="Genomic_DNA"/>
</dbReference>
<proteinExistence type="predicted"/>
<organism evidence="1 2">
    <name type="scientific">Brassica cretica</name>
    <name type="common">Mustard</name>
    <dbReference type="NCBI Taxonomy" id="69181"/>
    <lineage>
        <taxon>Eukaryota</taxon>
        <taxon>Viridiplantae</taxon>
        <taxon>Streptophyta</taxon>
        <taxon>Embryophyta</taxon>
        <taxon>Tracheophyta</taxon>
        <taxon>Spermatophyta</taxon>
        <taxon>Magnoliopsida</taxon>
        <taxon>eudicotyledons</taxon>
        <taxon>Gunneridae</taxon>
        <taxon>Pentapetalae</taxon>
        <taxon>rosids</taxon>
        <taxon>malvids</taxon>
        <taxon>Brassicales</taxon>
        <taxon>Brassicaceae</taxon>
        <taxon>Brassiceae</taxon>
        <taxon>Brassica</taxon>
    </lineage>
</organism>
<sequence>MASSYFERPQEEEDTFEDHIDGQVLLTMADVKHCHSRHLSSPLQSMSTGETNPRPRVLYHPIQSITPTCHVQNLESIGDDVYLFSSLASIRTSFELAFGMGLKCTLEKFGAKSQGFSCKTKLAKRSKVAIGAHDFFSPDLNPDDEARFDGDMTAAMKLSTTETVRRVQILNDKRAANGLTMTCLQQLERTKLAKRSKVAIGAHDFFSPDLNPDDEARFDGDMTAAMKLSTTETVRRVQILNDKRAANGLTMTCLQQLER</sequence>
<protein>
    <submittedName>
        <fullName evidence="1">Uncharacterized protein</fullName>
    </submittedName>
</protein>
<dbReference type="Proteomes" id="UP000712600">
    <property type="component" value="Unassembled WGS sequence"/>
</dbReference>
<name>A0A8S9R8U7_BRACR</name>
<comment type="caution">
    <text evidence="1">The sequence shown here is derived from an EMBL/GenBank/DDBJ whole genome shotgun (WGS) entry which is preliminary data.</text>
</comment>